<sequence>RVSLRFHISALTALITHINVFRLSPGEFNLVLLILLVFFLTCFRSAIDPSLHRLRAQTQVYGGRPSLTEPLIFTSFMSPFNMPFNFRRVLASGQISLK</sequence>
<keyword evidence="1" id="KW-1133">Transmembrane helix</keyword>
<keyword evidence="1" id="KW-0812">Transmembrane</keyword>
<accession>A0AAW2A6T8</accession>
<feature type="non-terminal residue" evidence="2">
    <location>
        <position position="98"/>
    </location>
</feature>
<keyword evidence="3" id="KW-1185">Reference proteome</keyword>
<protein>
    <submittedName>
        <fullName evidence="2">Uncharacterized protein</fullName>
    </submittedName>
</protein>
<evidence type="ECO:0000313" key="3">
    <source>
        <dbReference type="Proteomes" id="UP001479290"/>
    </source>
</evidence>
<gene>
    <name evidence="2" type="ORF">ABG768_003107</name>
</gene>
<evidence type="ECO:0000256" key="1">
    <source>
        <dbReference type="SAM" id="Phobius"/>
    </source>
</evidence>
<name>A0AAW2A6T8_CULAL</name>
<dbReference type="AlphaFoldDB" id="A0AAW2A6T8"/>
<dbReference type="EMBL" id="JAWDJR010000010">
    <property type="protein sequence ID" value="KAK9968803.1"/>
    <property type="molecule type" value="Genomic_DNA"/>
</dbReference>
<dbReference type="Proteomes" id="UP001479290">
    <property type="component" value="Unassembled WGS sequence"/>
</dbReference>
<proteinExistence type="predicted"/>
<organism evidence="2 3">
    <name type="scientific">Culter alburnus</name>
    <name type="common">Topmouth culter</name>
    <dbReference type="NCBI Taxonomy" id="194366"/>
    <lineage>
        <taxon>Eukaryota</taxon>
        <taxon>Metazoa</taxon>
        <taxon>Chordata</taxon>
        <taxon>Craniata</taxon>
        <taxon>Vertebrata</taxon>
        <taxon>Euteleostomi</taxon>
        <taxon>Actinopterygii</taxon>
        <taxon>Neopterygii</taxon>
        <taxon>Teleostei</taxon>
        <taxon>Ostariophysi</taxon>
        <taxon>Cypriniformes</taxon>
        <taxon>Xenocyprididae</taxon>
        <taxon>Xenocypridinae</taxon>
        <taxon>Culter</taxon>
    </lineage>
</organism>
<evidence type="ECO:0000313" key="2">
    <source>
        <dbReference type="EMBL" id="KAK9968803.1"/>
    </source>
</evidence>
<reference evidence="2 3" key="1">
    <citation type="submission" date="2024-05" db="EMBL/GenBank/DDBJ databases">
        <title>A high-quality chromosomal-level genome assembly of Topmouth culter (Culter alburnus).</title>
        <authorList>
            <person name="Zhao H."/>
        </authorList>
    </citation>
    <scope>NUCLEOTIDE SEQUENCE [LARGE SCALE GENOMIC DNA]</scope>
    <source>
        <strain evidence="2">CATC2023</strain>
        <tissue evidence="2">Muscle</tissue>
    </source>
</reference>
<feature type="transmembrane region" description="Helical" evidence="1">
    <location>
        <begin position="28"/>
        <end position="47"/>
    </location>
</feature>
<feature type="non-terminal residue" evidence="2">
    <location>
        <position position="1"/>
    </location>
</feature>
<comment type="caution">
    <text evidence="2">The sequence shown here is derived from an EMBL/GenBank/DDBJ whole genome shotgun (WGS) entry which is preliminary data.</text>
</comment>
<keyword evidence="1" id="KW-0472">Membrane</keyword>